<accession>A0AAU9VTU2</accession>
<organism evidence="1 2">
    <name type="scientific">Pocillopora meandrina</name>
    <dbReference type="NCBI Taxonomy" id="46732"/>
    <lineage>
        <taxon>Eukaryota</taxon>
        <taxon>Metazoa</taxon>
        <taxon>Cnidaria</taxon>
        <taxon>Anthozoa</taxon>
        <taxon>Hexacorallia</taxon>
        <taxon>Scleractinia</taxon>
        <taxon>Astrocoeniina</taxon>
        <taxon>Pocilloporidae</taxon>
        <taxon>Pocillopora</taxon>
    </lineage>
</organism>
<proteinExistence type="predicted"/>
<evidence type="ECO:0000313" key="1">
    <source>
        <dbReference type="EMBL" id="CAH3036263.1"/>
    </source>
</evidence>
<dbReference type="AlphaFoldDB" id="A0AAU9VTU2"/>
<gene>
    <name evidence="1" type="ORF">PMEA_00016748</name>
</gene>
<reference evidence="1 2" key="1">
    <citation type="submission" date="2022-05" db="EMBL/GenBank/DDBJ databases">
        <authorList>
            <consortium name="Genoscope - CEA"/>
            <person name="William W."/>
        </authorList>
    </citation>
    <scope>NUCLEOTIDE SEQUENCE [LARGE SCALE GENOMIC DNA]</scope>
</reference>
<name>A0AAU9VTU2_9CNID</name>
<protein>
    <submittedName>
        <fullName evidence="1">Uncharacterized protein</fullName>
    </submittedName>
</protein>
<sequence>MEVGYFRTYIADRMKLFRETITQDINEFLEAILEPLGMKYFMEEEYSLNDELVTKLRGCFKDLYWSLRVHLYLHLKELAMPPDTGRLLEMVGRWGNLSDDEMKMYMDSNHMIDPASKLLEMVNEFQTKHLRFMMASMQRASLVPGRSNQKFSFVRETRLTKRGSEEHANGVFEIAKSWLGRLNPENIFLPDVLAIVEHMPSKRFFVGASIAVSDFLRPICLRNRIINLKEKLGGAVIHFCTLNDPIRHDLRFSYAFKTQRYDSLTPGPPCQNCKLLFQGDRSGRGEPTILGSCAEYCAVNELLPEETTLKHSRNKRVNSKVKGNFKQCITLLKNYRDMSERCITTFENGNQNEMETLYLQVKYLFPTFGLRPEFNRCFSQDTEPVNNQ</sequence>
<dbReference type="Proteomes" id="UP001159428">
    <property type="component" value="Unassembled WGS sequence"/>
</dbReference>
<comment type="caution">
    <text evidence="1">The sequence shown here is derived from an EMBL/GenBank/DDBJ whole genome shotgun (WGS) entry which is preliminary data.</text>
</comment>
<dbReference type="EMBL" id="CALNXJ010000003">
    <property type="protein sequence ID" value="CAH3036263.1"/>
    <property type="molecule type" value="Genomic_DNA"/>
</dbReference>
<keyword evidence="2" id="KW-1185">Reference proteome</keyword>
<evidence type="ECO:0000313" key="2">
    <source>
        <dbReference type="Proteomes" id="UP001159428"/>
    </source>
</evidence>